<sequence length="1206" mass="128302">MSTVSKLQIVLEATTTAFDRGMKQASDNLNAFAKKNEEIHNRLDRFSRKYEKALGTFRAVGAASAAGLVAIGAGIKSTTDEAMKFESALAEVKKVVDFDTPDGLVNMRRELENLSTQVPIAFDGLAKIAAAAGQSGIAADEIVKFTEAAAKMGTAFDITAEEAGQAMAEMRTAFKMSQTEVETLADKINYLGNNSPNAAANIMQVVQTIGPLGEIAGVSSDQIAAMAASLTGVKPDVAATGLKNMMIQLTKGDSLAKSAKNAFTDLGLSYTDVAKGMQTDSVGTINKVLEAIKKLPAEAQTASINAIFGAEALPVVSQLVTGTETLTGHLQAMGDATKYAGSMNAEAANINATAAAQMEMFKNATQNAKAAIGDAFLPALAGIVEKLTPAINSIKEFAQENPKLISTITAVTGVILGLGVAIGAIGLAVPVVTAAFGGLAAVSGLVGAALGAVTLPMLAIGVAIAGVIAAGVALYKNWETVKAKAAEIFNNLPAPIKTAIDNIKSYFSGMMATLEVVLDAAKAFWHGFSTIPLAAFEVIKASVSFGMSAIGAIIKAALSGFATAFNLGFGLIKTTVSTVFNVIKALIRGDMEGVKAAIGNGAKAAVNIFKQFGRDVLATFKTLGTSLTQAGRDAVQGLINGINEKIGAAVAKAKDLASNVKNAITKFLDIRSPSRVMKQLGEWAAEGFAIGIANKAPLVAKQAKDLAKQAKDAVINEVAALKRDIALFNNDNPLFAFGYDKGVGKYHSEDTSQLEQLIAQKYQLERNQAVLDEIDRIHQSVVTSQMSQLEILDWEITNTKKYQDVSREVLDDLRERLKIQIDVNAAMDVGKIRDETLMIGKNEIEQLQHKLATAKDYRDISQNIKDMYVEQSRAKIFVTKQSAVQLELEKKLFMLRNANNPLAEAQWSLSQSGLTSEQQQAILSIEAQSQLVDKFSKLQEDLKAGTVFTMPTFGNSSGLQGVSDALIAGINSAAEMDKQYQEQLQIISDARQAQLDINADYDQQERDLLAAHLAAKRELTILSAEHITSGLSSAAKSMFGEQSKAYRALFALEQSVAIARSGVAIQQAIALASANPFPMNLAAMGTVVAQTASIIARIKSFKNPVVGQAHDGIPSVPREGTWILDKGERVVKPRDNDRLTKFLDNPNRFMRGESKVIINNYSGEPATATQDQNGDLIVTIGKMVGDAIDYKLAERDAKSHRQGWGY</sequence>
<organism evidence="4 5">
    <name type="scientific">Moraxella canis</name>
    <dbReference type="NCBI Taxonomy" id="90239"/>
    <lineage>
        <taxon>Bacteria</taxon>
        <taxon>Pseudomonadati</taxon>
        <taxon>Pseudomonadota</taxon>
        <taxon>Gammaproteobacteria</taxon>
        <taxon>Moraxellales</taxon>
        <taxon>Moraxellaceae</taxon>
        <taxon>Moraxella</taxon>
    </lineage>
</organism>
<reference evidence="4 5" key="1">
    <citation type="submission" date="2017-02" db="EMBL/GenBank/DDBJ databases">
        <title>Draft genome sequence of Moraxella canis CCUG 8415A type strain.</title>
        <authorList>
            <person name="Engstrom-Jakobsson H."/>
            <person name="Salva-Serra F."/>
            <person name="Thorell K."/>
            <person name="Gonzales-Siles L."/>
            <person name="Karlsson R."/>
            <person name="Boulund F."/>
            <person name="Engstrand L."/>
            <person name="Moore E."/>
        </authorList>
    </citation>
    <scope>NUCLEOTIDE SEQUENCE [LARGE SCALE GENOMIC DNA]</scope>
    <source>
        <strain evidence="4 5">CCUG 8415A</strain>
    </source>
</reference>
<dbReference type="Pfam" id="PF10145">
    <property type="entry name" value="PhageMin_Tail"/>
    <property type="match status" value="1"/>
</dbReference>
<accession>A0A1S9ZKE4</accession>
<protein>
    <submittedName>
        <fullName evidence="4">Phage tail tape measure protein</fullName>
    </submittedName>
</protein>
<dbReference type="Proteomes" id="UP000190322">
    <property type="component" value="Unassembled WGS sequence"/>
</dbReference>
<feature type="domain" description="Phage tail tape measure protein" evidence="3">
    <location>
        <begin position="110"/>
        <end position="309"/>
    </location>
</feature>
<dbReference type="AlphaFoldDB" id="A0A1S9ZKE4"/>
<proteinExistence type="predicted"/>
<evidence type="ECO:0000313" key="5">
    <source>
        <dbReference type="Proteomes" id="UP000190322"/>
    </source>
</evidence>
<dbReference type="EMBL" id="MUXT01000006">
    <property type="protein sequence ID" value="OOR83916.1"/>
    <property type="molecule type" value="Genomic_DNA"/>
</dbReference>
<feature type="transmembrane region" description="Helical" evidence="2">
    <location>
        <begin position="404"/>
        <end position="425"/>
    </location>
</feature>
<keyword evidence="2" id="KW-0472">Membrane</keyword>
<dbReference type="PANTHER" id="PTHR37813:SF1">
    <property type="entry name" value="FELS-2 PROPHAGE PROTEIN"/>
    <property type="match status" value="1"/>
</dbReference>
<dbReference type="PANTHER" id="PTHR37813">
    <property type="entry name" value="FELS-2 PROPHAGE PROTEIN"/>
    <property type="match status" value="1"/>
</dbReference>
<dbReference type="RefSeq" id="WP_078256049.1">
    <property type="nucleotide sequence ID" value="NZ_MUXT01000006.1"/>
</dbReference>
<feature type="transmembrane region" description="Helical" evidence="2">
    <location>
        <begin position="457"/>
        <end position="475"/>
    </location>
</feature>
<evidence type="ECO:0000313" key="4">
    <source>
        <dbReference type="EMBL" id="OOR83916.1"/>
    </source>
</evidence>
<comment type="caution">
    <text evidence="4">The sequence shown here is derived from an EMBL/GenBank/DDBJ whole genome shotgun (WGS) entry which is preliminary data.</text>
</comment>
<evidence type="ECO:0000256" key="1">
    <source>
        <dbReference type="ARBA" id="ARBA00022612"/>
    </source>
</evidence>
<dbReference type="NCBIfam" id="TIGR01760">
    <property type="entry name" value="tape_meas_TP901"/>
    <property type="match status" value="1"/>
</dbReference>
<evidence type="ECO:0000259" key="3">
    <source>
        <dbReference type="Pfam" id="PF10145"/>
    </source>
</evidence>
<dbReference type="InterPro" id="IPR010090">
    <property type="entry name" value="Phage_tape_meas"/>
</dbReference>
<gene>
    <name evidence="4" type="ORF">B0180_05605</name>
</gene>
<keyword evidence="2" id="KW-0812">Transmembrane</keyword>
<keyword evidence="2" id="KW-1133">Transmembrane helix</keyword>
<evidence type="ECO:0000256" key="2">
    <source>
        <dbReference type="SAM" id="Phobius"/>
    </source>
</evidence>
<feature type="transmembrane region" description="Helical" evidence="2">
    <location>
        <begin position="431"/>
        <end position="450"/>
    </location>
</feature>
<keyword evidence="1" id="KW-1188">Viral release from host cell</keyword>
<name>A0A1S9ZKE4_9GAMM</name>